<evidence type="ECO:0000259" key="3">
    <source>
        <dbReference type="Pfam" id="PF00326"/>
    </source>
</evidence>
<dbReference type="InterPro" id="IPR001375">
    <property type="entry name" value="Peptidase_S9_cat"/>
</dbReference>
<dbReference type="Gene3D" id="2.120.10.30">
    <property type="entry name" value="TolB, C-terminal domain"/>
    <property type="match status" value="1"/>
</dbReference>
<dbReference type="SUPFAM" id="SSF53474">
    <property type="entry name" value="alpha/beta-Hydrolases"/>
    <property type="match status" value="1"/>
</dbReference>
<dbReference type="OrthoDB" id="108903at2"/>
<keyword evidence="2" id="KW-0732">Signal</keyword>
<evidence type="ECO:0000256" key="1">
    <source>
        <dbReference type="ARBA" id="ARBA00022801"/>
    </source>
</evidence>
<evidence type="ECO:0000313" key="5">
    <source>
        <dbReference type="Proteomes" id="UP000318733"/>
    </source>
</evidence>
<dbReference type="SUPFAM" id="SSF82171">
    <property type="entry name" value="DPP6 N-terminal domain-like"/>
    <property type="match status" value="1"/>
</dbReference>
<keyword evidence="5" id="KW-1185">Reference proteome</keyword>
<feature type="signal peptide" evidence="2">
    <location>
        <begin position="1"/>
        <end position="25"/>
    </location>
</feature>
<organism evidence="4 5">
    <name type="scientific">Mucilaginibacter corticis</name>
    <dbReference type="NCBI Taxonomy" id="2597670"/>
    <lineage>
        <taxon>Bacteria</taxon>
        <taxon>Pseudomonadati</taxon>
        <taxon>Bacteroidota</taxon>
        <taxon>Sphingobacteriia</taxon>
        <taxon>Sphingobacteriales</taxon>
        <taxon>Sphingobacteriaceae</taxon>
        <taxon>Mucilaginibacter</taxon>
    </lineage>
</organism>
<dbReference type="GO" id="GO:0006508">
    <property type="term" value="P:proteolysis"/>
    <property type="evidence" value="ECO:0007669"/>
    <property type="project" value="InterPro"/>
</dbReference>
<dbReference type="Pfam" id="PF00326">
    <property type="entry name" value="Peptidase_S9"/>
    <property type="match status" value="1"/>
</dbReference>
<evidence type="ECO:0000256" key="2">
    <source>
        <dbReference type="SAM" id="SignalP"/>
    </source>
</evidence>
<proteinExistence type="predicted"/>
<accession>A0A556MS83</accession>
<feature type="chain" id="PRO_5021847741" evidence="2">
    <location>
        <begin position="26"/>
        <end position="629"/>
    </location>
</feature>
<dbReference type="RefSeq" id="WP_144246343.1">
    <property type="nucleotide sequence ID" value="NZ_VLPK01000001.1"/>
</dbReference>
<dbReference type="InterPro" id="IPR011042">
    <property type="entry name" value="6-blade_b-propeller_TolB-like"/>
</dbReference>
<reference evidence="4 5" key="1">
    <citation type="submission" date="2019-07" db="EMBL/GenBank/DDBJ databases">
        <authorList>
            <person name="Huq M.A."/>
        </authorList>
    </citation>
    <scope>NUCLEOTIDE SEQUENCE [LARGE SCALE GENOMIC DNA]</scope>
    <source>
        <strain evidence="4 5">MAH-19</strain>
    </source>
</reference>
<dbReference type="PANTHER" id="PTHR42776">
    <property type="entry name" value="SERINE PEPTIDASE S9 FAMILY MEMBER"/>
    <property type="match status" value="1"/>
</dbReference>
<feature type="domain" description="Peptidase S9 prolyl oligopeptidase catalytic" evidence="3">
    <location>
        <begin position="414"/>
        <end position="625"/>
    </location>
</feature>
<dbReference type="EMBL" id="VLPK01000001">
    <property type="protein sequence ID" value="TSJ42773.1"/>
    <property type="molecule type" value="Genomic_DNA"/>
</dbReference>
<dbReference type="InterPro" id="IPR029058">
    <property type="entry name" value="AB_hydrolase_fold"/>
</dbReference>
<evidence type="ECO:0000313" key="4">
    <source>
        <dbReference type="EMBL" id="TSJ42773.1"/>
    </source>
</evidence>
<gene>
    <name evidence="4" type="ORF">FO440_00870</name>
</gene>
<comment type="caution">
    <text evidence="4">The sequence shown here is derived from an EMBL/GenBank/DDBJ whole genome shotgun (WGS) entry which is preliminary data.</text>
</comment>
<keyword evidence="1" id="KW-0378">Hydrolase</keyword>
<protein>
    <submittedName>
        <fullName evidence="4">S9 family peptidase</fullName>
    </submittedName>
</protein>
<dbReference type="GO" id="GO:0004252">
    <property type="term" value="F:serine-type endopeptidase activity"/>
    <property type="evidence" value="ECO:0007669"/>
    <property type="project" value="TreeGrafter"/>
</dbReference>
<dbReference type="Proteomes" id="UP000318733">
    <property type="component" value="Unassembled WGS sequence"/>
</dbReference>
<dbReference type="PROSITE" id="PS51257">
    <property type="entry name" value="PROKAR_LIPOPROTEIN"/>
    <property type="match status" value="1"/>
</dbReference>
<name>A0A556MS83_9SPHI</name>
<sequence>MVRSFKILLVIVVAAALSSCVKKKAAEIPVSEFFKIPEKTAFKISPDGKFISYLKKYNGKQNICIQAIEDEENMMATSFSDFSVRGDYTWTYDDQILFTQEKPGDEHPMMALDLNTQKTRVLLSEGKASIRILNKNRQTPDIITISLNKRDSANFDVYRLNIKSGELQTYLVNPGNITEWLVDADANIRLIKATDGVDETILYRPNDKAKFKPIIRNNFRNYVRPIAFSGIAQNFYALSNVGRDKTAFVEINAVTGQETRVIYADKNTDIQRVDYSKGKSRLELVAWDDAKPKKHFFDPEIKEVYQTIYKQLSGYEVNITDRDSAERKFIVQSYTDRNRGSVYLFDRINNKLTKLADYSGIDPNALCEKKAISYTASDGTLINGYLTLPHTDQQTNLPVVVIPHDGPFGMRDSWNYSSEVQFLANRGYAVFQVNYRGSSGYGKVFYSAGFKEVGGKIQQDITDGVNWLIANKIANPKKIAIYGRGFGGFSALYAITFNPKMYNCAIVQNGLINLFTYIKTAPAYYKPILQKMYATIGDPEKDADLLRSISPVFHPEKPTVPLLFFQDYKDQRANISEVNHYIRELQKHNPAVKYSLNKYERGSQGGENRRMQNYADIEKFLDANMHVKP</sequence>
<dbReference type="Gene3D" id="3.40.50.1820">
    <property type="entry name" value="alpha/beta hydrolase"/>
    <property type="match status" value="1"/>
</dbReference>
<dbReference type="AlphaFoldDB" id="A0A556MS83"/>
<dbReference type="PANTHER" id="PTHR42776:SF27">
    <property type="entry name" value="DIPEPTIDYL PEPTIDASE FAMILY MEMBER 6"/>
    <property type="match status" value="1"/>
</dbReference>